<dbReference type="OrthoDB" id="7665462at2759"/>
<comment type="caution">
    <text evidence="2">The sequence shown here is derived from an EMBL/GenBank/DDBJ whole genome shotgun (WGS) entry which is preliminary data.</text>
</comment>
<keyword evidence="1" id="KW-0812">Transmembrane</keyword>
<feature type="transmembrane region" description="Helical" evidence="1">
    <location>
        <begin position="85"/>
        <end position="107"/>
    </location>
</feature>
<dbReference type="AlphaFoldDB" id="A0A8S1CIF7"/>
<keyword evidence="3" id="KW-1185">Reference proteome</keyword>
<accession>A0A8S1CIF7</accession>
<evidence type="ECO:0000313" key="2">
    <source>
        <dbReference type="EMBL" id="CAB3365079.1"/>
    </source>
</evidence>
<evidence type="ECO:0000313" key="3">
    <source>
        <dbReference type="Proteomes" id="UP000494165"/>
    </source>
</evidence>
<name>A0A8S1CIF7_9INSE</name>
<gene>
    <name evidence="2" type="ORF">CLODIP_2_CD06661</name>
</gene>
<keyword evidence="1" id="KW-0472">Membrane</keyword>
<dbReference type="Proteomes" id="UP000494165">
    <property type="component" value="Unassembled WGS sequence"/>
</dbReference>
<dbReference type="EMBL" id="CADEPI010000019">
    <property type="protein sequence ID" value="CAB3365079.1"/>
    <property type="molecule type" value="Genomic_DNA"/>
</dbReference>
<proteinExistence type="predicted"/>
<feature type="transmembrane region" description="Helical" evidence="1">
    <location>
        <begin position="43"/>
        <end position="65"/>
    </location>
</feature>
<sequence>MPSSNPVYQPTTVSYEQQGSEWPGSYLSQTVASGFSRTQCLQWMVLVLGLFSVAAGLMMAIEGTIDYRATESVPVLESETSGDLTIAICGAVLLLVGVILLLGYVGVVRRHQGFCFCCEDKDLGRLRDGNNAQILTLGPTSTDTLVTAQYGPVSEIAYQAPTINDEEETRKLMEHKENSEENERMLDQDPRIVLRPLCAAVPSEQEQN</sequence>
<evidence type="ECO:0000256" key="1">
    <source>
        <dbReference type="SAM" id="Phobius"/>
    </source>
</evidence>
<keyword evidence="1" id="KW-1133">Transmembrane helix</keyword>
<organism evidence="2 3">
    <name type="scientific">Cloeon dipterum</name>
    <dbReference type="NCBI Taxonomy" id="197152"/>
    <lineage>
        <taxon>Eukaryota</taxon>
        <taxon>Metazoa</taxon>
        <taxon>Ecdysozoa</taxon>
        <taxon>Arthropoda</taxon>
        <taxon>Hexapoda</taxon>
        <taxon>Insecta</taxon>
        <taxon>Pterygota</taxon>
        <taxon>Palaeoptera</taxon>
        <taxon>Ephemeroptera</taxon>
        <taxon>Pisciforma</taxon>
        <taxon>Baetidae</taxon>
        <taxon>Cloeon</taxon>
    </lineage>
</organism>
<protein>
    <submittedName>
        <fullName evidence="2">Uncharacterized protein</fullName>
    </submittedName>
</protein>
<reference evidence="2 3" key="1">
    <citation type="submission" date="2020-04" db="EMBL/GenBank/DDBJ databases">
        <authorList>
            <person name="Alioto T."/>
            <person name="Alioto T."/>
            <person name="Gomez Garrido J."/>
        </authorList>
    </citation>
    <scope>NUCLEOTIDE SEQUENCE [LARGE SCALE GENOMIC DNA]</scope>
</reference>